<dbReference type="PANTHER" id="PTHR38102">
    <property type="entry name" value="PERIPLASMIC CHAPERONE SPY"/>
    <property type="match status" value="1"/>
</dbReference>
<keyword evidence="2" id="KW-0732">Signal</keyword>
<evidence type="ECO:0000313" key="3">
    <source>
        <dbReference type="EMBL" id="MYN30240.1"/>
    </source>
</evidence>
<organism evidence="3 4">
    <name type="scientific">Duganella levis</name>
    <dbReference type="NCBI Taxonomy" id="2692169"/>
    <lineage>
        <taxon>Bacteria</taxon>
        <taxon>Pseudomonadati</taxon>
        <taxon>Pseudomonadota</taxon>
        <taxon>Betaproteobacteria</taxon>
        <taxon>Burkholderiales</taxon>
        <taxon>Oxalobacteraceae</taxon>
        <taxon>Telluria group</taxon>
        <taxon>Duganella</taxon>
    </lineage>
</organism>
<evidence type="ECO:0000313" key="4">
    <source>
        <dbReference type="Proteomes" id="UP000642144"/>
    </source>
</evidence>
<gene>
    <name evidence="3" type="ORF">GTP69_27915</name>
</gene>
<feature type="compositionally biased region" description="Basic and acidic residues" evidence="1">
    <location>
        <begin position="186"/>
        <end position="202"/>
    </location>
</feature>
<dbReference type="Proteomes" id="UP000642144">
    <property type="component" value="Unassembled WGS sequence"/>
</dbReference>
<keyword evidence="4" id="KW-1185">Reference proteome</keyword>
<dbReference type="PANTHER" id="PTHR38102:SF1">
    <property type="entry name" value="PERIPLASMIC CHAPERONE SPY"/>
    <property type="match status" value="1"/>
</dbReference>
<comment type="caution">
    <text evidence="3">The sequence shown here is derived from an EMBL/GenBank/DDBJ whole genome shotgun (WGS) entry which is preliminary data.</text>
</comment>
<reference evidence="3 4" key="1">
    <citation type="submission" date="2019-12" db="EMBL/GenBank/DDBJ databases">
        <title>Novel species isolated from a subtropical stream in China.</title>
        <authorList>
            <person name="Lu H."/>
        </authorList>
    </citation>
    <scope>NUCLEOTIDE SEQUENCE [LARGE SCALE GENOMIC DNA]</scope>
    <source>
        <strain evidence="3 4">CY42W</strain>
    </source>
</reference>
<dbReference type="RefSeq" id="WP_161057935.1">
    <property type="nucleotide sequence ID" value="NZ_WWCT01000033.1"/>
</dbReference>
<feature type="compositionally biased region" description="Gly residues" evidence="1">
    <location>
        <begin position="58"/>
        <end position="71"/>
    </location>
</feature>
<dbReference type="Pfam" id="PF13801">
    <property type="entry name" value="Metal_resist"/>
    <property type="match status" value="1"/>
</dbReference>
<feature type="chain" id="PRO_5046796009" evidence="2">
    <location>
        <begin position="31"/>
        <end position="202"/>
    </location>
</feature>
<dbReference type="Gene3D" id="1.20.120.1490">
    <property type="match status" value="1"/>
</dbReference>
<proteinExistence type="predicted"/>
<accession>A0ABW9W9V4</accession>
<dbReference type="EMBL" id="WWCT01000033">
    <property type="protein sequence ID" value="MYN30240.1"/>
    <property type="molecule type" value="Genomic_DNA"/>
</dbReference>
<sequence length="202" mass="21144">MKTSKQNGRNILLAAILALPLLTMGGAARADETTNDQPPPMAQGDHGPRGPEGDDRGPGGPGGPDGQGPRGGPERGGPDGGPDHGPSFGPGFGPGPGRPPFFHGLELSEAQEDKVFTILHAETPYLREQGKAAARAREALHALASADKYDDAKAAALAKEAATAEANIALQRVRTQQKLLAVLTPEQRKKQADDKPRHPQRD</sequence>
<feature type="signal peptide" evidence="2">
    <location>
        <begin position="1"/>
        <end position="30"/>
    </location>
</feature>
<name>A0ABW9W9V4_9BURK</name>
<protein>
    <submittedName>
        <fullName evidence="3">Periplasmic heavy metal sensor</fullName>
    </submittedName>
</protein>
<dbReference type="InterPro" id="IPR052211">
    <property type="entry name" value="Cpx_auxiliary_protein"/>
</dbReference>
<dbReference type="InterPro" id="IPR025961">
    <property type="entry name" value="Metal_resist"/>
</dbReference>
<feature type="compositionally biased region" description="Basic and acidic residues" evidence="1">
    <location>
        <begin position="46"/>
        <end position="57"/>
    </location>
</feature>
<evidence type="ECO:0000256" key="2">
    <source>
        <dbReference type="SAM" id="SignalP"/>
    </source>
</evidence>
<evidence type="ECO:0000256" key="1">
    <source>
        <dbReference type="SAM" id="MobiDB-lite"/>
    </source>
</evidence>
<feature type="region of interest" description="Disordered" evidence="1">
    <location>
        <begin position="28"/>
        <end position="103"/>
    </location>
</feature>
<feature type="region of interest" description="Disordered" evidence="1">
    <location>
        <begin position="181"/>
        <end position="202"/>
    </location>
</feature>